<protein>
    <submittedName>
        <fullName evidence="1">Uncharacterized protein</fullName>
    </submittedName>
</protein>
<evidence type="ECO:0000313" key="1">
    <source>
        <dbReference type="EMBL" id="KAJ0014778.1"/>
    </source>
</evidence>
<dbReference type="EMBL" id="CM047748">
    <property type="protein sequence ID" value="KAJ0014778.1"/>
    <property type="molecule type" value="Genomic_DNA"/>
</dbReference>
<organism evidence="1 2">
    <name type="scientific">Pistacia integerrima</name>
    <dbReference type="NCBI Taxonomy" id="434235"/>
    <lineage>
        <taxon>Eukaryota</taxon>
        <taxon>Viridiplantae</taxon>
        <taxon>Streptophyta</taxon>
        <taxon>Embryophyta</taxon>
        <taxon>Tracheophyta</taxon>
        <taxon>Spermatophyta</taxon>
        <taxon>Magnoliopsida</taxon>
        <taxon>eudicotyledons</taxon>
        <taxon>Gunneridae</taxon>
        <taxon>Pentapetalae</taxon>
        <taxon>rosids</taxon>
        <taxon>malvids</taxon>
        <taxon>Sapindales</taxon>
        <taxon>Anacardiaceae</taxon>
        <taxon>Pistacia</taxon>
    </lineage>
</organism>
<dbReference type="Proteomes" id="UP001163603">
    <property type="component" value="Chromosome 13"/>
</dbReference>
<name>A0ACC0XET6_9ROSI</name>
<sequence length="1285" mass="142982">MPLTANQQLTEVGCVSEHDTPPDASIGPMNPEDEDEEEDEEEDVDFNPFLKGTPSPEASSSLSSEIVGDSDHAEEEITMQAKVSSKGPCEKTERRMDVPRKTKKRKSLLISQSEAEAVGEKENDSISSGVEVYEGMVGDLGNTTNLLKPMMDLDDEDAICRRTRARYSLASFTLDELEAFLQETDDDDDLQNVDDEEEYRKFLAAVLKGEDGDGLSTQGNENIDDEDEDNDADFEIELEEMLESDYDEGITEKTEKVCAGRRPETRQNRRQKASAQYKKKLLEQTKRPLRPLLPVLPNVLPVVPFPSVNGKTLIPGPAPTCISSTAEDTLINGFTPHQIAQLHCLMHEHVQLLIQVFSLSILDSSRQHIASQAQGLIFEMLHKRDEAIAFRSEPYPDIYFRPPYTCSSVPDTVLQFGPGQSAFDSSSQTLKGYFWVPSVSGPVLSVLDVAPLKLAGKYMDEVYTAIQEYRKRCLEFSSDTCFEREPLFPFPFTSFAQANAEASKEKTPSSTNTVPSSPSEQPTKKSLAVALVESTKKQSVALVPKEISKLVQRFFPFFNPSLFPHKPPSMAIANRVLFTDAEDELLALGMMEYNSDWKAIQQRFLPCKTKHQIFVRQKNRCSSKAPENPIKDVRRFKTSPLTAKEIECIQEGLKVFKLDWVSVWKFLVPHRDPALLRRQWRIALGTQRCYKQDAAKKEKRRLYELRKRCRTADLANWHLGDKEGENAGGGNNSGDDYIEYADEGYVHEAFLADWRPGGPNSRFSGRSCLNIRDKLLPNGSGQQPNHPLRINKSQVCLPPYRARRRNKAHLVKLAPDLPPVNLPPSVRIISQSAFKSVQCGSSANVSVTGSGVGCSEQKSTAPLISHLVRLGTPHLIKTGRDKSNLVKENVRNMHLEESHVVEDERGAESDLQMHPLLFQAPEDGRLPYYPLNTGTGTSSSFSFFSANQPQLNLSLFHNPRQVSHVGCFNESLKTKESSNTASSAIDFHPLLKISENANGDSVTVSSTASKSNEKANDLDLEIHLSSSSTKKRALGSRDMTSQNLMRSANNAINSGQRTETQHTNNVHYCYGENYGRDVLSGHLSDLPSTRNIDDIGDHSNPGIVMEQEELSDSDEEIEEHVEFECEEMTDSEGEEGSGYEQIPEMQEKEVCGILEENARDQDSNDQRHESRSPSFAPGSVLVPRNASPFLKLGLITMGKDTTSSSWLSLNSCAPGHPARTKHKNTEGAISEAPSAKDIASPANRSFKKTTPTTKKVAEQKDATDVAQQLSLSPTVRKPRKRTLPN</sequence>
<evidence type="ECO:0000313" key="2">
    <source>
        <dbReference type="Proteomes" id="UP001163603"/>
    </source>
</evidence>
<proteinExistence type="predicted"/>
<keyword evidence="2" id="KW-1185">Reference proteome</keyword>
<comment type="caution">
    <text evidence="1">The sequence shown here is derived from an EMBL/GenBank/DDBJ whole genome shotgun (WGS) entry which is preliminary data.</text>
</comment>
<reference evidence="2" key="1">
    <citation type="journal article" date="2023" name="G3 (Bethesda)">
        <title>Genome assembly and association tests identify interacting loci associated with vigor, precocity, and sex in interspecific pistachio rootstocks.</title>
        <authorList>
            <person name="Palmer W."/>
            <person name="Jacygrad E."/>
            <person name="Sagayaradj S."/>
            <person name="Cavanaugh K."/>
            <person name="Han R."/>
            <person name="Bertier L."/>
            <person name="Beede B."/>
            <person name="Kafkas S."/>
            <person name="Golino D."/>
            <person name="Preece J."/>
            <person name="Michelmore R."/>
        </authorList>
    </citation>
    <scope>NUCLEOTIDE SEQUENCE [LARGE SCALE GENOMIC DNA]</scope>
</reference>
<gene>
    <name evidence="1" type="ORF">Pint_21838</name>
</gene>
<accession>A0ACC0XET6</accession>